<dbReference type="OrthoDB" id="9773233at2"/>
<dbReference type="PRINTS" id="PR00368">
    <property type="entry name" value="FADPNR"/>
</dbReference>
<dbReference type="GO" id="GO:0004497">
    <property type="term" value="F:monooxygenase activity"/>
    <property type="evidence" value="ECO:0007669"/>
    <property type="project" value="TreeGrafter"/>
</dbReference>
<dbReference type="RefSeq" id="WP_106757566.1">
    <property type="nucleotide sequence ID" value="NZ_PXWF02000191.1"/>
</dbReference>
<accession>A0A2U2HLY1</accession>
<dbReference type="Proteomes" id="UP000241421">
    <property type="component" value="Unassembled WGS sequence"/>
</dbReference>
<dbReference type="GO" id="GO:0050660">
    <property type="term" value="F:flavin adenine dinucleotide binding"/>
    <property type="evidence" value="ECO:0007669"/>
    <property type="project" value="TreeGrafter"/>
</dbReference>
<evidence type="ECO:0000313" key="3">
    <source>
        <dbReference type="Proteomes" id="UP000241421"/>
    </source>
</evidence>
<organism evidence="2 3">
    <name type="scientific">Massilia glaciei</name>
    <dbReference type="NCBI Taxonomy" id="1524097"/>
    <lineage>
        <taxon>Bacteria</taxon>
        <taxon>Pseudomonadati</taxon>
        <taxon>Pseudomonadota</taxon>
        <taxon>Betaproteobacteria</taxon>
        <taxon>Burkholderiales</taxon>
        <taxon>Oxalobacteraceae</taxon>
        <taxon>Telluria group</taxon>
        <taxon>Massilia</taxon>
    </lineage>
</organism>
<dbReference type="AlphaFoldDB" id="A0A2U2HLY1"/>
<evidence type="ECO:0000256" key="1">
    <source>
        <dbReference type="ARBA" id="ARBA00023002"/>
    </source>
</evidence>
<dbReference type="PANTHER" id="PTHR43539">
    <property type="entry name" value="FLAVIN-BINDING MONOOXYGENASE-LIKE PROTEIN (AFU_ORTHOLOGUE AFUA_4G09220)"/>
    <property type="match status" value="1"/>
</dbReference>
<dbReference type="Gene3D" id="3.50.50.60">
    <property type="entry name" value="FAD/NAD(P)-binding domain"/>
    <property type="match status" value="1"/>
</dbReference>
<comment type="caution">
    <text evidence="2">The sequence shown here is derived from an EMBL/GenBank/DDBJ whole genome shotgun (WGS) entry which is preliminary data.</text>
</comment>
<dbReference type="InterPro" id="IPR050982">
    <property type="entry name" value="Auxin_biosynth/cation_transpt"/>
</dbReference>
<sequence>MQQLLNSLPVAVIGAGPVGLAAAAHLLRAGFTPLVLEAGTRIADNLESYRHVRMFSPWRYNLDRAAVALLAQSGWRAPDADALPTAGQIVDGYLAPLAALPALAGAIRLGHSVRQVSRQGHDKVQTRGRGDAPFVLQVDTPAGAVQLHAQAIIDASGTWSHPNPLGANGLPAQGESEARARIAHGMPDILGGAANRYAGKRVLVIGAGHSAAGNLIALAELAGRHPATTIVWVVRGGSLERLFGGGAADQLPARGALGARLRTLQANGQLEVHLDFRVREMVRAGGTLQITGEARADGTTPVIARIDQVIGATGGRPDLSMTRELRVRLDPWLESTDALAPLIDPNMHSCGTVRPHGHRELAHPEQGYYAVGAKSYGRAPNFLMATGYEQVRSIVAALAGDLVAADDVRLELPETGVCSSRPVTGAAAACCGGPAPEGGGACCVADADA</sequence>
<keyword evidence="1" id="KW-0560">Oxidoreductase</keyword>
<protein>
    <submittedName>
        <fullName evidence="2">FAD-dependent oxidoreductase</fullName>
    </submittedName>
</protein>
<dbReference type="PANTHER" id="PTHR43539:SF78">
    <property type="entry name" value="FLAVIN-CONTAINING MONOOXYGENASE"/>
    <property type="match status" value="1"/>
</dbReference>
<dbReference type="EMBL" id="PXWF02000191">
    <property type="protein sequence ID" value="PWF48479.1"/>
    <property type="molecule type" value="Genomic_DNA"/>
</dbReference>
<dbReference type="InterPro" id="IPR036188">
    <property type="entry name" value="FAD/NAD-bd_sf"/>
</dbReference>
<name>A0A2U2HLY1_9BURK</name>
<evidence type="ECO:0000313" key="2">
    <source>
        <dbReference type="EMBL" id="PWF48479.1"/>
    </source>
</evidence>
<dbReference type="SUPFAM" id="SSF51905">
    <property type="entry name" value="FAD/NAD(P)-binding domain"/>
    <property type="match status" value="1"/>
</dbReference>
<keyword evidence="3" id="KW-1185">Reference proteome</keyword>
<gene>
    <name evidence="2" type="ORF">C7C56_011630</name>
</gene>
<reference evidence="2 3" key="1">
    <citation type="submission" date="2018-04" db="EMBL/GenBank/DDBJ databases">
        <title>Massilia violaceinigra sp. nov., a novel purple-pigmented bacterium isolated from Tianshan glacier, Xinjiang, China.</title>
        <authorList>
            <person name="Wang H."/>
        </authorList>
    </citation>
    <scope>NUCLEOTIDE SEQUENCE [LARGE SCALE GENOMIC DNA]</scope>
    <source>
        <strain evidence="2 3">B448-2</strain>
    </source>
</reference>
<dbReference type="Pfam" id="PF13738">
    <property type="entry name" value="Pyr_redox_3"/>
    <property type="match status" value="1"/>
</dbReference>
<proteinExistence type="predicted"/>